<dbReference type="GO" id="GO:0016887">
    <property type="term" value="F:ATP hydrolysis activity"/>
    <property type="evidence" value="ECO:0007669"/>
    <property type="project" value="InterPro"/>
</dbReference>
<feature type="domain" description="ABC transporter" evidence="4">
    <location>
        <begin position="6"/>
        <end position="229"/>
    </location>
</feature>
<dbReference type="InterPro" id="IPR017911">
    <property type="entry name" value="MacB-like_ATP-bd"/>
</dbReference>
<dbReference type="STRING" id="1798401.A2363_00630"/>
<gene>
    <name evidence="5" type="ORF">A2363_00630</name>
</gene>
<dbReference type="PANTHER" id="PTHR24220:SF86">
    <property type="entry name" value="ABC TRANSPORTER ABCH.1"/>
    <property type="match status" value="1"/>
</dbReference>
<dbReference type="FunFam" id="3.40.50.300:FF:000032">
    <property type="entry name" value="Export ABC transporter ATP-binding protein"/>
    <property type="match status" value="1"/>
</dbReference>
<evidence type="ECO:0000259" key="4">
    <source>
        <dbReference type="PROSITE" id="PS50893"/>
    </source>
</evidence>
<name>A0A1F6BBU7_9BACT</name>
<dbReference type="InterPro" id="IPR003593">
    <property type="entry name" value="AAA+_ATPase"/>
</dbReference>
<dbReference type="EMBL" id="MFKE01000030">
    <property type="protein sequence ID" value="OGG34431.1"/>
    <property type="molecule type" value="Genomic_DNA"/>
</dbReference>
<protein>
    <submittedName>
        <fullName evidence="5">Macrolide ABC transporter ATP-binding protein</fullName>
    </submittedName>
</protein>
<proteinExistence type="predicted"/>
<dbReference type="InterPro" id="IPR017871">
    <property type="entry name" value="ABC_transporter-like_CS"/>
</dbReference>
<evidence type="ECO:0000313" key="5">
    <source>
        <dbReference type="EMBL" id="OGG34431.1"/>
    </source>
</evidence>
<dbReference type="InterPro" id="IPR027417">
    <property type="entry name" value="P-loop_NTPase"/>
</dbReference>
<evidence type="ECO:0000256" key="1">
    <source>
        <dbReference type="ARBA" id="ARBA00022448"/>
    </source>
</evidence>
<accession>A0A1F6BBU7</accession>
<reference evidence="5 6" key="1">
    <citation type="journal article" date="2016" name="Nat. Commun.">
        <title>Thousands of microbial genomes shed light on interconnected biogeochemical processes in an aquifer system.</title>
        <authorList>
            <person name="Anantharaman K."/>
            <person name="Brown C.T."/>
            <person name="Hug L.A."/>
            <person name="Sharon I."/>
            <person name="Castelle C.J."/>
            <person name="Probst A.J."/>
            <person name="Thomas B.C."/>
            <person name="Singh A."/>
            <person name="Wilkins M.J."/>
            <person name="Karaoz U."/>
            <person name="Brodie E.L."/>
            <person name="Williams K.H."/>
            <person name="Hubbard S.S."/>
            <person name="Banfield J.F."/>
        </authorList>
    </citation>
    <scope>NUCLEOTIDE SEQUENCE [LARGE SCALE GENOMIC DNA]</scope>
</reference>
<dbReference type="GO" id="GO:0098796">
    <property type="term" value="C:membrane protein complex"/>
    <property type="evidence" value="ECO:0007669"/>
    <property type="project" value="UniProtKB-ARBA"/>
</dbReference>
<comment type="caution">
    <text evidence="5">The sequence shown here is derived from an EMBL/GenBank/DDBJ whole genome shotgun (WGS) entry which is preliminary data.</text>
</comment>
<dbReference type="PROSITE" id="PS00211">
    <property type="entry name" value="ABC_TRANSPORTER_1"/>
    <property type="match status" value="1"/>
</dbReference>
<dbReference type="InterPro" id="IPR003439">
    <property type="entry name" value="ABC_transporter-like_ATP-bd"/>
</dbReference>
<keyword evidence="1" id="KW-0813">Transport</keyword>
<keyword evidence="3 5" id="KW-0067">ATP-binding</keyword>
<dbReference type="SUPFAM" id="SSF52540">
    <property type="entry name" value="P-loop containing nucleoside triphosphate hydrolases"/>
    <property type="match status" value="1"/>
</dbReference>
<dbReference type="InterPro" id="IPR015854">
    <property type="entry name" value="ABC_transpr_LolD-like"/>
</dbReference>
<dbReference type="SMART" id="SM00382">
    <property type="entry name" value="AAA"/>
    <property type="match status" value="1"/>
</dbReference>
<dbReference type="Proteomes" id="UP000176186">
    <property type="component" value="Unassembled WGS sequence"/>
</dbReference>
<dbReference type="GO" id="GO:0005886">
    <property type="term" value="C:plasma membrane"/>
    <property type="evidence" value="ECO:0007669"/>
    <property type="project" value="TreeGrafter"/>
</dbReference>
<dbReference type="PROSITE" id="PS50893">
    <property type="entry name" value="ABC_TRANSPORTER_2"/>
    <property type="match status" value="1"/>
</dbReference>
<evidence type="ECO:0000256" key="2">
    <source>
        <dbReference type="ARBA" id="ARBA00022741"/>
    </source>
</evidence>
<sequence>MPEEILRITHIAKEYRMDGVVFTALSDVSLTIRKGEFTAIMGPSGSGKSTLMHIIGCLDRPTAGSVFIENHKIAMSSEQELAKIRNEHIGFVFQQFNLLRRTSALANVELPLVYAHIPAKARKEKALAMLAEVGLQDKTDNFPSQLSGGQQQRVAIARALVTNPTIILADEPTGNLDSKSGAEILQLFENLHTKGATIILVTHDEHVAAHAKRVIRLADGVIVSDKKGK</sequence>
<dbReference type="CDD" id="cd03255">
    <property type="entry name" value="ABC_MJ0796_LolCDE_FtsE"/>
    <property type="match status" value="1"/>
</dbReference>
<dbReference type="Pfam" id="PF00005">
    <property type="entry name" value="ABC_tran"/>
    <property type="match status" value="1"/>
</dbReference>
<dbReference type="GO" id="GO:0022857">
    <property type="term" value="F:transmembrane transporter activity"/>
    <property type="evidence" value="ECO:0007669"/>
    <property type="project" value="TreeGrafter"/>
</dbReference>
<evidence type="ECO:0000256" key="3">
    <source>
        <dbReference type="ARBA" id="ARBA00022840"/>
    </source>
</evidence>
<dbReference type="GO" id="GO:0005524">
    <property type="term" value="F:ATP binding"/>
    <property type="evidence" value="ECO:0007669"/>
    <property type="project" value="UniProtKB-KW"/>
</dbReference>
<dbReference type="Gene3D" id="3.40.50.300">
    <property type="entry name" value="P-loop containing nucleotide triphosphate hydrolases"/>
    <property type="match status" value="1"/>
</dbReference>
<organism evidence="5 6">
    <name type="scientific">Candidatus Gottesmanbacteria bacterium RIFOXYB1_FULL_47_11</name>
    <dbReference type="NCBI Taxonomy" id="1798401"/>
    <lineage>
        <taxon>Bacteria</taxon>
        <taxon>Candidatus Gottesmaniibacteriota</taxon>
    </lineage>
</organism>
<keyword evidence="2" id="KW-0547">Nucleotide-binding</keyword>
<dbReference type="PANTHER" id="PTHR24220">
    <property type="entry name" value="IMPORT ATP-BINDING PROTEIN"/>
    <property type="match status" value="1"/>
</dbReference>
<evidence type="ECO:0000313" key="6">
    <source>
        <dbReference type="Proteomes" id="UP000176186"/>
    </source>
</evidence>
<dbReference type="AlphaFoldDB" id="A0A1F6BBU7"/>